<dbReference type="SUPFAM" id="SSF53448">
    <property type="entry name" value="Nucleotide-diphospho-sugar transferases"/>
    <property type="match status" value="1"/>
</dbReference>
<evidence type="ECO:0000256" key="2">
    <source>
        <dbReference type="ARBA" id="ARBA00022980"/>
    </source>
</evidence>
<evidence type="ECO:0000313" key="5">
    <source>
        <dbReference type="Proteomes" id="UP000815677"/>
    </source>
</evidence>
<dbReference type="Pfam" id="PF01501">
    <property type="entry name" value="Glyco_transf_8"/>
    <property type="match status" value="1"/>
</dbReference>
<name>A0ABQ0M6N2_MYCCL</name>
<organism evidence="4 5">
    <name type="scientific">Mycena chlorophos</name>
    <name type="common">Agaric fungus</name>
    <name type="synonym">Agaricus chlorophos</name>
    <dbReference type="NCBI Taxonomy" id="658473"/>
    <lineage>
        <taxon>Eukaryota</taxon>
        <taxon>Fungi</taxon>
        <taxon>Dikarya</taxon>
        <taxon>Basidiomycota</taxon>
        <taxon>Agaricomycotina</taxon>
        <taxon>Agaricomycetes</taxon>
        <taxon>Agaricomycetidae</taxon>
        <taxon>Agaricales</taxon>
        <taxon>Marasmiineae</taxon>
        <taxon>Mycenaceae</taxon>
        <taxon>Mycena</taxon>
    </lineage>
</organism>
<reference evidence="4" key="1">
    <citation type="submission" date="2014-09" db="EMBL/GenBank/DDBJ databases">
        <title>Genome sequence of the luminous mushroom Mycena chlorophos for searching fungal bioluminescence genes.</title>
        <authorList>
            <person name="Tanaka Y."/>
            <person name="Kasuga D."/>
            <person name="Oba Y."/>
            <person name="Hase S."/>
            <person name="Sato K."/>
            <person name="Oba Y."/>
            <person name="Sakakibara Y."/>
        </authorList>
    </citation>
    <scope>NUCLEOTIDE SEQUENCE</scope>
</reference>
<keyword evidence="2" id="KW-0689">Ribosomal protein</keyword>
<protein>
    <submittedName>
        <fullName evidence="4">Glycosyltransferase family 8 protein</fullName>
    </submittedName>
</protein>
<dbReference type="Pfam" id="PF01200">
    <property type="entry name" value="Ribosomal_S28e"/>
    <property type="match status" value="1"/>
</dbReference>
<dbReference type="InterPro" id="IPR050587">
    <property type="entry name" value="GNT1/Glycosyltrans_8"/>
</dbReference>
<gene>
    <name evidence="4" type="ORF">MCHLO_15346</name>
</gene>
<dbReference type="InterPro" id="IPR029044">
    <property type="entry name" value="Nucleotide-diphossugar_trans"/>
</dbReference>
<evidence type="ECO:0000313" key="4">
    <source>
        <dbReference type="EMBL" id="GAT58979.1"/>
    </source>
</evidence>
<dbReference type="Gene3D" id="2.40.50.140">
    <property type="entry name" value="Nucleic acid-binding proteins"/>
    <property type="match status" value="1"/>
</dbReference>
<dbReference type="CDD" id="cd04457">
    <property type="entry name" value="S1_S28E"/>
    <property type="match status" value="1"/>
</dbReference>
<dbReference type="SUPFAM" id="SSF50249">
    <property type="entry name" value="Nucleic acid-binding proteins"/>
    <property type="match status" value="1"/>
</dbReference>
<keyword evidence="5" id="KW-1185">Reference proteome</keyword>
<comment type="similarity">
    <text evidence="1">Belongs to the eukaryotic ribosomal protein eS28 family.</text>
</comment>
<dbReference type="InterPro" id="IPR012340">
    <property type="entry name" value="NA-bd_OB-fold"/>
</dbReference>
<accession>A0ABQ0M6N2</accession>
<proteinExistence type="inferred from homology"/>
<dbReference type="PANTHER" id="PTHR11183">
    <property type="entry name" value="GLYCOGENIN SUBFAMILY MEMBER"/>
    <property type="match status" value="1"/>
</dbReference>
<dbReference type="InterPro" id="IPR000289">
    <property type="entry name" value="Ribosomal_eS28"/>
</dbReference>
<evidence type="ECO:0000256" key="1">
    <source>
        <dbReference type="ARBA" id="ARBA00005943"/>
    </source>
</evidence>
<dbReference type="Proteomes" id="UP000815677">
    <property type="component" value="Unassembled WGS sequence"/>
</dbReference>
<keyword evidence="3" id="KW-0687">Ribonucleoprotein</keyword>
<evidence type="ECO:0000256" key="3">
    <source>
        <dbReference type="ARBA" id="ARBA00023274"/>
    </source>
</evidence>
<dbReference type="InterPro" id="IPR002495">
    <property type="entry name" value="Glyco_trans_8"/>
</dbReference>
<dbReference type="Gene3D" id="3.90.550.10">
    <property type="entry name" value="Spore Coat Polysaccharide Biosynthesis Protein SpsA, Chain A"/>
    <property type="match status" value="1"/>
</dbReference>
<dbReference type="EMBL" id="DF849799">
    <property type="protein sequence ID" value="GAT58979.1"/>
    <property type="molecule type" value="Genomic_DNA"/>
</dbReference>
<sequence>MDSSKAPVKLATVIKVLGRTGSRGGVTQVRVEFMDDTSRTIIRNVKGPTALSPSRFLSAFAFPTHVSAATKNLCGLMNYSVLAVFELEEFERLVLLDSDMLVKKNVDDLMEVPLAPGGIAAVHVCACNPRRFAHYPPDWTPENCAFTAVQSPTATPPKPSQNPRPYGQLNSGTVVLQPSRALAQQLYKFLATDERVASFTFPDQDLLTAFFDGKWTALPWYYNALKTLRVIHASMWDDEVARIVHYILADKPWKSRKAQTPEVEMVDSWWWAQYERLSQRLLAQGETECRTLLASTVGA</sequence>